<dbReference type="EMBL" id="CP045488">
    <property type="protein sequence ID" value="QFU82309.1"/>
    <property type="molecule type" value="Genomic_DNA"/>
</dbReference>
<evidence type="ECO:0000313" key="3">
    <source>
        <dbReference type="Proteomes" id="UP000326170"/>
    </source>
</evidence>
<dbReference type="GeneID" id="42300803"/>
<sequence>MPNDDSRDSKTPDRHAQPTTNYRPLLEALDTHTTNLLETVTTDDDLERDTRRAAKRHCRELRAELGYLRRHLPEADEWSGPSQTGATTVITGPFEAEFEALRRRNAEARKSVTTPDDPNATQTDSPDTPETTDKAGETDE</sequence>
<proteinExistence type="predicted"/>
<dbReference type="OrthoDB" id="188378at2157"/>
<gene>
    <name evidence="2" type="ORF">GCU68_07110</name>
</gene>
<dbReference type="Proteomes" id="UP000326170">
    <property type="component" value="Chromosome"/>
</dbReference>
<feature type="region of interest" description="Disordered" evidence="1">
    <location>
        <begin position="101"/>
        <end position="140"/>
    </location>
</feature>
<accession>A0A5P9P2F3</accession>
<dbReference type="RefSeq" id="WP_152940205.1">
    <property type="nucleotide sequence ID" value="NZ_CP045488.1"/>
</dbReference>
<organism evidence="2 3">
    <name type="scientific">Natronorubrum aibiense</name>
    <dbReference type="NCBI Taxonomy" id="348826"/>
    <lineage>
        <taxon>Archaea</taxon>
        <taxon>Methanobacteriati</taxon>
        <taxon>Methanobacteriota</taxon>
        <taxon>Stenosarchaea group</taxon>
        <taxon>Halobacteria</taxon>
        <taxon>Halobacteriales</taxon>
        <taxon>Natrialbaceae</taxon>
        <taxon>Natronorubrum</taxon>
    </lineage>
</organism>
<reference evidence="2 3" key="1">
    <citation type="journal article" date="2007" name="Int. J. Syst. Evol. Microbiol.">
        <title>Natronorubrum sulfidifaciens sp. nov., an extremely haloalkaliphilic archaeon isolated from Aiding salt lake in Xin-Jiang, China.</title>
        <authorList>
            <person name="Cui H.L."/>
            <person name="Tohty D."/>
            <person name="Liu H.C."/>
            <person name="Liu S.J."/>
            <person name="Oren A."/>
            <person name="Zhou P.J."/>
        </authorList>
    </citation>
    <scope>NUCLEOTIDE SEQUENCE [LARGE SCALE GENOMIC DNA]</scope>
    <source>
        <strain evidence="2 3">7-3</strain>
    </source>
</reference>
<evidence type="ECO:0000256" key="1">
    <source>
        <dbReference type="SAM" id="MobiDB-lite"/>
    </source>
</evidence>
<feature type="compositionally biased region" description="Polar residues" evidence="1">
    <location>
        <begin position="111"/>
        <end position="129"/>
    </location>
</feature>
<feature type="compositionally biased region" description="Basic and acidic residues" evidence="1">
    <location>
        <begin position="1"/>
        <end position="16"/>
    </location>
</feature>
<feature type="compositionally biased region" description="Basic and acidic residues" evidence="1">
    <location>
        <begin position="131"/>
        <end position="140"/>
    </location>
</feature>
<feature type="region of interest" description="Disordered" evidence="1">
    <location>
        <begin position="1"/>
        <end position="36"/>
    </location>
</feature>
<dbReference type="AlphaFoldDB" id="A0A5P9P2F3"/>
<name>A0A5P9P2F3_9EURY</name>
<keyword evidence="3" id="KW-1185">Reference proteome</keyword>
<evidence type="ECO:0000313" key="2">
    <source>
        <dbReference type="EMBL" id="QFU82309.1"/>
    </source>
</evidence>
<protein>
    <submittedName>
        <fullName evidence="2">Uncharacterized protein</fullName>
    </submittedName>
</protein>
<feature type="compositionally biased region" description="Basic and acidic residues" evidence="1">
    <location>
        <begin position="101"/>
        <end position="110"/>
    </location>
</feature>
<dbReference type="KEGG" id="nas:GCU68_07110"/>